<dbReference type="InterPro" id="IPR003339">
    <property type="entry name" value="ABC/ECF_trnsptr_transmembrane"/>
</dbReference>
<comment type="caution">
    <text evidence="7">The sequence shown here is derived from an EMBL/GenBank/DDBJ whole genome shotgun (WGS) entry which is preliminary data.</text>
</comment>
<organism evidence="7 8">
    <name type="scientific">Microcoleus asticus IPMA8</name>
    <dbReference type="NCBI Taxonomy" id="2563858"/>
    <lineage>
        <taxon>Bacteria</taxon>
        <taxon>Bacillati</taxon>
        <taxon>Cyanobacteriota</taxon>
        <taxon>Cyanophyceae</taxon>
        <taxon>Oscillatoriophycideae</taxon>
        <taxon>Oscillatoriales</taxon>
        <taxon>Microcoleaceae</taxon>
        <taxon>Microcoleus</taxon>
        <taxon>Microcoleus asticus</taxon>
    </lineage>
</organism>
<evidence type="ECO:0000256" key="5">
    <source>
        <dbReference type="ARBA" id="ARBA00023136"/>
    </source>
</evidence>
<keyword evidence="3 6" id="KW-0812">Transmembrane</keyword>
<keyword evidence="4 6" id="KW-1133">Transmembrane helix</keyword>
<reference evidence="7 8" key="1">
    <citation type="journal article" date="2020" name="Sci. Rep.">
        <title>A novel cyanobacterial geosmin producer, revising GeoA distribution and dispersion patterns in Bacteria.</title>
        <authorList>
            <person name="Churro C."/>
            <person name="Semedo-Aguiar A.P."/>
            <person name="Silva A.D."/>
            <person name="Pereira-Leal J.B."/>
            <person name="Leite R.B."/>
        </authorList>
    </citation>
    <scope>NUCLEOTIDE SEQUENCE [LARGE SCALE GENOMIC DNA]</scope>
    <source>
        <strain evidence="7 8">IPMA8</strain>
    </source>
</reference>
<dbReference type="InterPro" id="IPR051611">
    <property type="entry name" value="ECF_transporter_component"/>
</dbReference>
<evidence type="ECO:0000313" key="8">
    <source>
        <dbReference type="Proteomes" id="UP000702425"/>
    </source>
</evidence>
<evidence type="ECO:0000256" key="4">
    <source>
        <dbReference type="ARBA" id="ARBA00022989"/>
    </source>
</evidence>
<name>A0ABX2CVI7_9CYAN</name>
<dbReference type="Proteomes" id="UP000702425">
    <property type="component" value="Unassembled WGS sequence"/>
</dbReference>
<evidence type="ECO:0000256" key="6">
    <source>
        <dbReference type="SAM" id="Phobius"/>
    </source>
</evidence>
<keyword evidence="5 6" id="KW-0472">Membrane</keyword>
<sequence length="225" mass="25029">MLKLSIPFRLRLSLIIVIGIGFMKTGAWLWLWIYGTIALFWSFWLRAPVRTLAQLLGAELLFLSLLVLPQGWERASFLLLRSLICLLIMNSFLLTLPPHSFGIALKGLPLPAGLQEIVLLAGQYLEILLAEVSRMKRSAQLRGLSGTGGWLRYASASMIGALYLRSLDRAERVHAAMLIRGYQGSLPADSKSTPKERLWLTFTILTAAALTTASYGNWEWVIGNG</sequence>
<dbReference type="CDD" id="cd16914">
    <property type="entry name" value="EcfT"/>
    <property type="match status" value="1"/>
</dbReference>
<dbReference type="PANTHER" id="PTHR34857:SF2">
    <property type="entry name" value="SLL0384 PROTEIN"/>
    <property type="match status" value="1"/>
</dbReference>
<proteinExistence type="predicted"/>
<dbReference type="PANTHER" id="PTHR34857">
    <property type="entry name" value="SLL0384 PROTEIN"/>
    <property type="match status" value="1"/>
</dbReference>
<feature type="transmembrane region" description="Helical" evidence="6">
    <location>
        <begin position="51"/>
        <end position="68"/>
    </location>
</feature>
<feature type="transmembrane region" description="Helical" evidence="6">
    <location>
        <begin position="12"/>
        <end position="45"/>
    </location>
</feature>
<protein>
    <submittedName>
        <fullName evidence="7">Uncharacterized protein</fullName>
    </submittedName>
</protein>
<evidence type="ECO:0000256" key="1">
    <source>
        <dbReference type="ARBA" id="ARBA00004141"/>
    </source>
</evidence>
<dbReference type="Pfam" id="PF02361">
    <property type="entry name" value="CbiQ"/>
    <property type="match status" value="1"/>
</dbReference>
<accession>A0ABX2CVI7</accession>
<evidence type="ECO:0000256" key="3">
    <source>
        <dbReference type="ARBA" id="ARBA00022692"/>
    </source>
</evidence>
<keyword evidence="2" id="KW-1003">Cell membrane</keyword>
<evidence type="ECO:0000256" key="2">
    <source>
        <dbReference type="ARBA" id="ARBA00022475"/>
    </source>
</evidence>
<gene>
    <name evidence="7" type="ORF">E5S67_01473</name>
</gene>
<keyword evidence="8" id="KW-1185">Reference proteome</keyword>
<comment type="subcellular location">
    <subcellularLocation>
        <location evidence="1">Membrane</location>
        <topology evidence="1">Multi-pass membrane protein</topology>
    </subcellularLocation>
</comment>
<evidence type="ECO:0000313" key="7">
    <source>
        <dbReference type="EMBL" id="NQE33752.1"/>
    </source>
</evidence>
<dbReference type="RefSeq" id="WP_172186426.1">
    <property type="nucleotide sequence ID" value="NZ_CAWPPK010000101.1"/>
</dbReference>
<dbReference type="EMBL" id="SRRZ01000019">
    <property type="protein sequence ID" value="NQE33752.1"/>
    <property type="molecule type" value="Genomic_DNA"/>
</dbReference>
<feature type="transmembrane region" description="Helical" evidence="6">
    <location>
        <begin position="75"/>
        <end position="94"/>
    </location>
</feature>